<keyword evidence="14" id="KW-0812">Transmembrane</keyword>
<dbReference type="PRINTS" id="PR00344">
    <property type="entry name" value="BCTRLSENSOR"/>
</dbReference>
<dbReference type="RefSeq" id="WP_144357522.1">
    <property type="nucleotide sequence ID" value="NZ_VMNH01000004.1"/>
</dbReference>
<evidence type="ECO:0000256" key="5">
    <source>
        <dbReference type="ARBA" id="ARBA00022679"/>
    </source>
</evidence>
<dbReference type="Pfam" id="PF02518">
    <property type="entry name" value="HATPase_c"/>
    <property type="match status" value="1"/>
</dbReference>
<comment type="subcellular location">
    <subcellularLocation>
        <location evidence="2">Membrane</location>
    </subcellularLocation>
</comment>
<proteinExistence type="predicted"/>
<dbReference type="InterPro" id="IPR003660">
    <property type="entry name" value="HAMP_dom"/>
</dbReference>
<dbReference type="InterPro" id="IPR036641">
    <property type="entry name" value="HPT_dom_sf"/>
</dbReference>
<dbReference type="CDD" id="cd06225">
    <property type="entry name" value="HAMP"/>
    <property type="match status" value="1"/>
</dbReference>
<evidence type="ECO:0000313" key="20">
    <source>
        <dbReference type="Proteomes" id="UP000316649"/>
    </source>
</evidence>
<dbReference type="Gene3D" id="6.10.340.10">
    <property type="match status" value="1"/>
</dbReference>
<dbReference type="SMART" id="SM00388">
    <property type="entry name" value="HisKA"/>
    <property type="match status" value="1"/>
</dbReference>
<organism evidence="19 20">
    <name type="scientific">Sedimenticola selenatireducens</name>
    <dbReference type="NCBI Taxonomy" id="191960"/>
    <lineage>
        <taxon>Bacteria</taxon>
        <taxon>Pseudomonadati</taxon>
        <taxon>Pseudomonadota</taxon>
        <taxon>Gammaproteobacteria</taxon>
        <taxon>Chromatiales</taxon>
        <taxon>Sedimenticolaceae</taxon>
        <taxon>Sedimenticola</taxon>
    </lineage>
</organism>
<dbReference type="EC" id="2.7.13.3" evidence="3"/>
<dbReference type="InterPro" id="IPR011006">
    <property type="entry name" value="CheY-like_superfamily"/>
</dbReference>
<evidence type="ECO:0000256" key="14">
    <source>
        <dbReference type="SAM" id="Phobius"/>
    </source>
</evidence>
<evidence type="ECO:0000256" key="13">
    <source>
        <dbReference type="PROSITE-ProRule" id="PRU00169"/>
    </source>
</evidence>
<dbReference type="GO" id="GO:0000155">
    <property type="term" value="F:phosphorelay sensor kinase activity"/>
    <property type="evidence" value="ECO:0007669"/>
    <property type="project" value="InterPro"/>
</dbReference>
<feature type="transmembrane region" description="Helical" evidence="14">
    <location>
        <begin position="169"/>
        <end position="193"/>
    </location>
</feature>
<keyword evidence="9" id="KW-0902">Two-component regulatory system</keyword>
<evidence type="ECO:0000256" key="10">
    <source>
        <dbReference type="ARBA" id="ARBA00064003"/>
    </source>
</evidence>
<dbReference type="SMART" id="SM00387">
    <property type="entry name" value="HATPase_c"/>
    <property type="match status" value="1"/>
</dbReference>
<dbReference type="EMBL" id="VMNH01000004">
    <property type="protein sequence ID" value="TVO77798.1"/>
    <property type="molecule type" value="Genomic_DNA"/>
</dbReference>
<dbReference type="PANTHER" id="PTHR45339:SF5">
    <property type="entry name" value="HISTIDINE KINASE"/>
    <property type="match status" value="1"/>
</dbReference>
<dbReference type="InterPro" id="IPR003594">
    <property type="entry name" value="HATPase_dom"/>
</dbReference>
<keyword evidence="5" id="KW-0808">Transferase</keyword>
<dbReference type="PANTHER" id="PTHR45339">
    <property type="entry name" value="HYBRID SIGNAL TRANSDUCTION HISTIDINE KINASE J"/>
    <property type="match status" value="1"/>
</dbReference>
<keyword evidence="14" id="KW-0472">Membrane</keyword>
<evidence type="ECO:0000256" key="11">
    <source>
        <dbReference type="ARBA" id="ARBA00068150"/>
    </source>
</evidence>
<dbReference type="PROSITE" id="PS50894">
    <property type="entry name" value="HPT"/>
    <property type="match status" value="1"/>
</dbReference>
<dbReference type="SUPFAM" id="SSF47384">
    <property type="entry name" value="Homodimeric domain of signal transducing histidine kinase"/>
    <property type="match status" value="1"/>
</dbReference>
<dbReference type="PROSITE" id="PS50109">
    <property type="entry name" value="HIS_KIN"/>
    <property type="match status" value="1"/>
</dbReference>
<feature type="domain" description="Histidine kinase" evidence="15">
    <location>
        <begin position="279"/>
        <end position="500"/>
    </location>
</feature>
<evidence type="ECO:0000313" key="19">
    <source>
        <dbReference type="EMBL" id="TVO77798.1"/>
    </source>
</evidence>
<dbReference type="InterPro" id="IPR036097">
    <property type="entry name" value="HisK_dim/P_sf"/>
</dbReference>
<feature type="transmembrane region" description="Helical" evidence="14">
    <location>
        <begin position="7"/>
        <end position="30"/>
    </location>
</feature>
<keyword evidence="14" id="KW-1133">Transmembrane helix</keyword>
<evidence type="ECO:0000256" key="1">
    <source>
        <dbReference type="ARBA" id="ARBA00000085"/>
    </source>
</evidence>
<dbReference type="FunFam" id="3.30.565.10:FF:000010">
    <property type="entry name" value="Sensor histidine kinase RcsC"/>
    <property type="match status" value="1"/>
</dbReference>
<accession>A0A558DW12</accession>
<sequence length="1002" mass="112244">MNIRHKFTLFSLSMVGMLMLPLATGGFWIINRIVYSQYEESFHREINNIDIAIKESVSELERAGLSGLDAYVNAEQNRLIKELEKYRFGETGRLTIYNLKDNALQQKPKDHTAIISPELIHSLIAGKESGSINFQSDNVDLFAVYTQSEWDWLLVLSITQSEMFVQRNLFAILALFLTLTPLLGVTVLSSLFYRRFHFQVTRMLEALKLIEKGHLDTQIDKPVDDELGEVQAGINSMTNTLSDLVTTLEERVTQQTSALRDAKELAESANQAKSEFLANMSHEIRTPMNGVLGMCQLLQSTPLNQKQQVYLETIHSAANSLLAIINDILDFSKIEAGEMKFEANPFKINQVLDELANLMLPACTQKRIELRFDVSVEIENEYIGDSLRLKQVLTNLLSNAIKFTPSGYVQVSIKPVTSGIDLATLLFTVEDTGPGIAPDQISRLFRPFTQADASTTRHFGGSGLGLSICQRLVEYMGGTISVTQRKEGGSCFSFTANLEPINPASALNARYDPVIAKKNIAFLSNHPLLDKTVPRDLKQLGCNCYHFITGEQFETFLSRSSNTAQIDGLIIDSSINPTSIRNVINLLGKQHPDTPTPVLQLYNFDDERTADRRITETQQKPLTLNRLNAAMRDLFNRDKRALPVDQLSDHREDSLAGVRVLLAEDTPLNQRVLIELLEQMHVSTTLARTGREALNILEEQDGDGFDLVMMDIQMPIMDGFETTRQIRQHETLRDIPIIAMTANAMTGDREQCLAAGMDDYLTKPVNREALLRVLKRIITFTENGANRPICPNSAEPVSPPSLDLTSLLNRFNGDEPRVLRLLLQAEESFKHDLLEIGRCMEEQEWQGMAQSLHRLKGAAANMGTLALYQQCLTLENRLASGDTNALPNGYQAMENELDRIISRIAQLSEQSPLTSANTENEQENALPSGKLLQLLKELRDDLIAHNLIESSRVDTIECELKSSPHTEKLALLIQQLRGFDYTAAVKLVEVLLTSHEEATKEG</sequence>
<feature type="modified residue" description="4-aspartylphosphate" evidence="13">
    <location>
        <position position="711"/>
    </location>
</feature>
<dbReference type="InterPro" id="IPR008207">
    <property type="entry name" value="Sig_transdc_His_kin_Hpt_dom"/>
</dbReference>
<dbReference type="Gene3D" id="3.40.50.2300">
    <property type="match status" value="1"/>
</dbReference>
<dbReference type="GO" id="GO:0005886">
    <property type="term" value="C:plasma membrane"/>
    <property type="evidence" value="ECO:0007669"/>
    <property type="project" value="UniProtKB-SubCell"/>
</dbReference>
<feature type="domain" description="HAMP" evidence="17">
    <location>
        <begin position="194"/>
        <end position="246"/>
    </location>
</feature>
<dbReference type="Pfam" id="PF00512">
    <property type="entry name" value="HisKA"/>
    <property type="match status" value="1"/>
</dbReference>
<evidence type="ECO:0000256" key="7">
    <source>
        <dbReference type="ARBA" id="ARBA00022777"/>
    </source>
</evidence>
<dbReference type="SMART" id="SM00304">
    <property type="entry name" value="HAMP"/>
    <property type="match status" value="1"/>
</dbReference>
<feature type="domain" description="HPt" evidence="18">
    <location>
        <begin position="814"/>
        <end position="914"/>
    </location>
</feature>
<dbReference type="SUPFAM" id="SSF47226">
    <property type="entry name" value="Histidine-containing phosphotransfer domain, HPT domain"/>
    <property type="match status" value="1"/>
</dbReference>
<evidence type="ECO:0000256" key="3">
    <source>
        <dbReference type="ARBA" id="ARBA00012438"/>
    </source>
</evidence>
<keyword evidence="20" id="KW-1185">Reference proteome</keyword>
<dbReference type="Gene3D" id="1.10.287.130">
    <property type="match status" value="1"/>
</dbReference>
<dbReference type="FunFam" id="1.10.287.130:FF:000002">
    <property type="entry name" value="Two-component osmosensing histidine kinase"/>
    <property type="match status" value="1"/>
</dbReference>
<comment type="catalytic activity">
    <reaction evidence="1">
        <text>ATP + protein L-histidine = ADP + protein N-phospho-L-histidine.</text>
        <dbReference type="EC" id="2.7.13.3"/>
    </reaction>
</comment>
<dbReference type="SMART" id="SM00448">
    <property type="entry name" value="REC"/>
    <property type="match status" value="1"/>
</dbReference>
<gene>
    <name evidence="19" type="ORF">FHP88_03080</name>
</gene>
<evidence type="ECO:0000259" key="16">
    <source>
        <dbReference type="PROSITE" id="PS50110"/>
    </source>
</evidence>
<feature type="modified residue" description="Phosphohistidine" evidence="12">
    <location>
        <position position="853"/>
    </location>
</feature>
<evidence type="ECO:0000259" key="18">
    <source>
        <dbReference type="PROSITE" id="PS50894"/>
    </source>
</evidence>
<dbReference type="InterPro" id="IPR001789">
    <property type="entry name" value="Sig_transdc_resp-reg_receiver"/>
</dbReference>
<comment type="caution">
    <text evidence="19">The sequence shown here is derived from an EMBL/GenBank/DDBJ whole genome shotgun (WGS) entry which is preliminary data.</text>
</comment>
<dbReference type="InterPro" id="IPR004358">
    <property type="entry name" value="Sig_transdc_His_kin-like_C"/>
</dbReference>
<dbReference type="Gene3D" id="3.30.565.10">
    <property type="entry name" value="Histidine kinase-like ATPase, C-terminal domain"/>
    <property type="match status" value="1"/>
</dbReference>
<keyword evidence="8" id="KW-0067">ATP-binding</keyword>
<dbReference type="CDD" id="cd17546">
    <property type="entry name" value="REC_hyHK_CKI1_RcsC-like"/>
    <property type="match status" value="1"/>
</dbReference>
<dbReference type="SUPFAM" id="SSF52172">
    <property type="entry name" value="CheY-like"/>
    <property type="match status" value="1"/>
</dbReference>
<dbReference type="Pfam" id="PF01627">
    <property type="entry name" value="Hpt"/>
    <property type="match status" value="1"/>
</dbReference>
<dbReference type="InterPro" id="IPR036890">
    <property type="entry name" value="HATPase_C_sf"/>
</dbReference>
<keyword evidence="7" id="KW-0418">Kinase</keyword>
<evidence type="ECO:0000256" key="6">
    <source>
        <dbReference type="ARBA" id="ARBA00022741"/>
    </source>
</evidence>
<name>A0A558DW12_9GAMM</name>
<reference evidence="19 20" key="1">
    <citation type="submission" date="2019-07" db="EMBL/GenBank/DDBJ databases">
        <title>The pathways for chlorine oxyanion respiration interact through the shared metabolite chlorate.</title>
        <authorList>
            <person name="Barnum T.P."/>
            <person name="Cheng Y."/>
            <person name="Hill K.A."/>
            <person name="Lucas L.N."/>
            <person name="Carlson H.K."/>
            <person name="Coates J.D."/>
        </authorList>
    </citation>
    <scope>NUCLEOTIDE SEQUENCE [LARGE SCALE GENOMIC DNA]</scope>
    <source>
        <strain evidence="19 20">BK-1</strain>
    </source>
</reference>
<evidence type="ECO:0000259" key="15">
    <source>
        <dbReference type="PROSITE" id="PS50109"/>
    </source>
</evidence>
<keyword evidence="6" id="KW-0547">Nucleotide-binding</keyword>
<dbReference type="SUPFAM" id="SSF55874">
    <property type="entry name" value="ATPase domain of HSP90 chaperone/DNA topoisomerase II/histidine kinase"/>
    <property type="match status" value="1"/>
</dbReference>
<evidence type="ECO:0000259" key="17">
    <source>
        <dbReference type="PROSITE" id="PS50885"/>
    </source>
</evidence>
<evidence type="ECO:0000256" key="4">
    <source>
        <dbReference type="ARBA" id="ARBA00022553"/>
    </source>
</evidence>
<dbReference type="Gene3D" id="1.20.120.160">
    <property type="entry name" value="HPT domain"/>
    <property type="match status" value="1"/>
</dbReference>
<evidence type="ECO:0000256" key="9">
    <source>
        <dbReference type="ARBA" id="ARBA00023012"/>
    </source>
</evidence>
<keyword evidence="4 13" id="KW-0597">Phosphoprotein</keyword>
<protein>
    <recommendedName>
        <fullName evidence="11">Sensory/regulatory protein RpfC</fullName>
        <ecNumber evidence="3">2.7.13.3</ecNumber>
    </recommendedName>
</protein>
<feature type="domain" description="Response regulatory" evidence="16">
    <location>
        <begin position="659"/>
        <end position="778"/>
    </location>
</feature>
<dbReference type="InterPro" id="IPR003661">
    <property type="entry name" value="HisK_dim/P_dom"/>
</dbReference>
<dbReference type="GO" id="GO:0005524">
    <property type="term" value="F:ATP binding"/>
    <property type="evidence" value="ECO:0007669"/>
    <property type="project" value="UniProtKB-KW"/>
</dbReference>
<dbReference type="CDD" id="cd00088">
    <property type="entry name" value="HPT"/>
    <property type="match status" value="1"/>
</dbReference>
<evidence type="ECO:0000256" key="8">
    <source>
        <dbReference type="ARBA" id="ARBA00022840"/>
    </source>
</evidence>
<dbReference type="Proteomes" id="UP000316649">
    <property type="component" value="Unassembled WGS sequence"/>
</dbReference>
<dbReference type="InterPro" id="IPR005467">
    <property type="entry name" value="His_kinase_dom"/>
</dbReference>
<comment type="subunit">
    <text evidence="10">At low DSF concentrations, interacts with RpfF.</text>
</comment>
<dbReference type="PROSITE" id="PS50885">
    <property type="entry name" value="HAMP"/>
    <property type="match status" value="1"/>
</dbReference>
<evidence type="ECO:0000256" key="12">
    <source>
        <dbReference type="PROSITE-ProRule" id="PRU00110"/>
    </source>
</evidence>
<dbReference type="CDD" id="cd00082">
    <property type="entry name" value="HisKA"/>
    <property type="match status" value="1"/>
</dbReference>
<dbReference type="AlphaFoldDB" id="A0A558DW12"/>
<dbReference type="Pfam" id="PF00072">
    <property type="entry name" value="Response_reg"/>
    <property type="match status" value="1"/>
</dbReference>
<dbReference type="OrthoDB" id="9792854at2"/>
<dbReference type="CDD" id="cd16922">
    <property type="entry name" value="HATPase_EvgS-ArcB-TorS-like"/>
    <property type="match status" value="1"/>
</dbReference>
<dbReference type="PROSITE" id="PS50110">
    <property type="entry name" value="RESPONSE_REGULATORY"/>
    <property type="match status" value="1"/>
</dbReference>
<evidence type="ECO:0000256" key="2">
    <source>
        <dbReference type="ARBA" id="ARBA00004370"/>
    </source>
</evidence>